<evidence type="ECO:0000313" key="1">
    <source>
        <dbReference type="EMBL" id="KIA78252.1"/>
    </source>
</evidence>
<reference evidence="1 2" key="1">
    <citation type="journal article" date="2014" name="Mol. Biol. Evol.">
        <title>Massive expansion of Ubiquitination-related gene families within the Chlamydiae.</title>
        <authorList>
            <person name="Domman D."/>
            <person name="Collingro A."/>
            <person name="Lagkouvardos I."/>
            <person name="Gehre L."/>
            <person name="Weinmaier T."/>
            <person name="Rattei T."/>
            <person name="Subtil A."/>
            <person name="Horn M."/>
        </authorList>
    </citation>
    <scope>NUCLEOTIDE SEQUENCE [LARGE SCALE GENOMIC DNA]</scope>
    <source>
        <strain evidence="1 2">OEW1</strain>
    </source>
</reference>
<comment type="caution">
    <text evidence="1">The sequence shown here is derived from an EMBL/GenBank/DDBJ whole genome shotgun (WGS) entry which is preliminary data.</text>
</comment>
<dbReference type="GO" id="GO:0016791">
    <property type="term" value="F:phosphatase activity"/>
    <property type="evidence" value="ECO:0007669"/>
    <property type="project" value="TreeGrafter"/>
</dbReference>
<dbReference type="GO" id="GO:0005737">
    <property type="term" value="C:cytoplasm"/>
    <property type="evidence" value="ECO:0007669"/>
    <property type="project" value="TreeGrafter"/>
</dbReference>
<dbReference type="Proteomes" id="UP000031307">
    <property type="component" value="Unassembled WGS sequence"/>
</dbReference>
<dbReference type="PANTHER" id="PTHR19288">
    <property type="entry name" value="4-NITROPHENYLPHOSPHATASE-RELATED"/>
    <property type="match status" value="1"/>
</dbReference>
<dbReference type="PATRIC" id="fig|83552.4.peg.567"/>
<dbReference type="EMBL" id="JSAM01000029">
    <property type="protein sequence ID" value="KIA78252.1"/>
    <property type="molecule type" value="Genomic_DNA"/>
</dbReference>
<dbReference type="PANTHER" id="PTHR19288:SF90">
    <property type="entry name" value="OS08G0542600 PROTEIN"/>
    <property type="match status" value="1"/>
</dbReference>
<dbReference type="Pfam" id="PF13242">
    <property type="entry name" value="Hydrolase_like"/>
    <property type="match status" value="1"/>
</dbReference>
<dbReference type="SUPFAM" id="SSF56784">
    <property type="entry name" value="HAD-like"/>
    <property type="match status" value="1"/>
</dbReference>
<dbReference type="InterPro" id="IPR006357">
    <property type="entry name" value="HAD-SF_hydro_IIA"/>
</dbReference>
<dbReference type="RefSeq" id="WP_013924741.1">
    <property type="nucleotide sequence ID" value="NZ_JSAM01000029.1"/>
</dbReference>
<dbReference type="InterPro" id="IPR006356">
    <property type="entry name" value="HAD-SF_hydro_IIA_hyp3"/>
</dbReference>
<name>A0A0C1EAV4_9BACT</name>
<dbReference type="Pfam" id="PF13344">
    <property type="entry name" value="Hydrolase_6"/>
    <property type="match status" value="1"/>
</dbReference>
<dbReference type="AlphaFoldDB" id="A0A0C1EAV4"/>
<gene>
    <name evidence="1" type="ORF">DB43_EJ00230</name>
</gene>
<dbReference type="InterPro" id="IPR036412">
    <property type="entry name" value="HAD-like_sf"/>
</dbReference>
<organism evidence="1 2">
    <name type="scientific">Parachlamydia acanthamoebae</name>
    <dbReference type="NCBI Taxonomy" id="83552"/>
    <lineage>
        <taxon>Bacteria</taxon>
        <taxon>Pseudomonadati</taxon>
        <taxon>Chlamydiota</taxon>
        <taxon>Chlamydiia</taxon>
        <taxon>Parachlamydiales</taxon>
        <taxon>Parachlamydiaceae</taxon>
        <taxon>Parachlamydia</taxon>
    </lineage>
</organism>
<evidence type="ECO:0000313" key="2">
    <source>
        <dbReference type="Proteomes" id="UP000031307"/>
    </source>
</evidence>
<sequence length="302" mass="33546">MNEMPFPIYPSLSHIVSDFRGVLLDAYGVFWGGNSTGLIPGAKEAMEHLVASGKVVGVLSNSTQLASKEIKKLEGHGILEGKHFHFLVTSGEITREIFLNEALPFQTNYKKFWVFGGIHPHFSSHELIFQGTAYRETSDLDEADFIYTGIPHIEGEDQEDPEIFRQKIQEVIKKKLTLICSNPDRFAHEGNPPKPVVRQGSIAAIYEELGGSVFYIGKPYPTAYVKAIDCFAQNKIHDLSEILMVGDTPETDIRGARQCGIPSALILQTGMMRDRIASQGLENAIKNLSDHPNFFIGRLGDI</sequence>
<dbReference type="NCBIfam" id="TIGR01459">
    <property type="entry name" value="HAD-SF-IIA-hyp4"/>
    <property type="match status" value="1"/>
</dbReference>
<protein>
    <submittedName>
        <fullName evidence="1">Uncharacterized protein</fullName>
    </submittedName>
</protein>
<dbReference type="InterPro" id="IPR023214">
    <property type="entry name" value="HAD_sf"/>
</dbReference>
<proteinExistence type="predicted"/>
<dbReference type="Gene3D" id="3.40.50.1000">
    <property type="entry name" value="HAD superfamily/HAD-like"/>
    <property type="match status" value="2"/>
</dbReference>
<accession>A0A0C1EAV4</accession>